<reference evidence="2 3" key="1">
    <citation type="submission" date="2024-01" db="EMBL/GenBank/DDBJ databases">
        <title>The complete chloroplast genome sequence of Lithospermum erythrorhizon: insights into the phylogenetic relationship among Boraginaceae species and the maternal lineages of purple gromwells.</title>
        <authorList>
            <person name="Okada T."/>
            <person name="Watanabe K."/>
        </authorList>
    </citation>
    <scope>NUCLEOTIDE SEQUENCE [LARGE SCALE GENOMIC DNA]</scope>
</reference>
<gene>
    <name evidence="2" type="ORF">LIER_03349</name>
</gene>
<feature type="region of interest" description="Disordered" evidence="1">
    <location>
        <begin position="1"/>
        <end position="72"/>
    </location>
</feature>
<evidence type="ECO:0000313" key="3">
    <source>
        <dbReference type="Proteomes" id="UP001454036"/>
    </source>
</evidence>
<proteinExistence type="predicted"/>
<accession>A0AAV3NSU1</accession>
<evidence type="ECO:0000313" key="2">
    <source>
        <dbReference type="EMBL" id="GAA0142447.1"/>
    </source>
</evidence>
<name>A0AAV3NSU1_LITER</name>
<evidence type="ECO:0000256" key="1">
    <source>
        <dbReference type="SAM" id="MobiDB-lite"/>
    </source>
</evidence>
<dbReference type="AlphaFoldDB" id="A0AAV3NSU1"/>
<organism evidence="2 3">
    <name type="scientific">Lithospermum erythrorhizon</name>
    <name type="common">Purple gromwell</name>
    <name type="synonym">Lithospermum officinale var. erythrorhizon</name>
    <dbReference type="NCBI Taxonomy" id="34254"/>
    <lineage>
        <taxon>Eukaryota</taxon>
        <taxon>Viridiplantae</taxon>
        <taxon>Streptophyta</taxon>
        <taxon>Embryophyta</taxon>
        <taxon>Tracheophyta</taxon>
        <taxon>Spermatophyta</taxon>
        <taxon>Magnoliopsida</taxon>
        <taxon>eudicotyledons</taxon>
        <taxon>Gunneridae</taxon>
        <taxon>Pentapetalae</taxon>
        <taxon>asterids</taxon>
        <taxon>lamiids</taxon>
        <taxon>Boraginales</taxon>
        <taxon>Boraginaceae</taxon>
        <taxon>Boraginoideae</taxon>
        <taxon>Lithospermeae</taxon>
        <taxon>Lithospermum</taxon>
    </lineage>
</organism>
<keyword evidence="3" id="KW-1185">Reference proteome</keyword>
<feature type="compositionally biased region" description="Basic and acidic residues" evidence="1">
    <location>
        <begin position="35"/>
        <end position="72"/>
    </location>
</feature>
<feature type="compositionally biased region" description="Basic and acidic residues" evidence="1">
    <location>
        <begin position="1"/>
        <end position="11"/>
    </location>
</feature>
<dbReference type="Proteomes" id="UP001454036">
    <property type="component" value="Unassembled WGS sequence"/>
</dbReference>
<comment type="caution">
    <text evidence="2">The sequence shown here is derived from an EMBL/GenBank/DDBJ whole genome shotgun (WGS) entry which is preliminary data.</text>
</comment>
<sequence length="144" mass="16805">MSFIDRLDGGHKGGVWRSKESQNMLSNIHATAKQRTTEKDIKRSRENHMEVNTVKKDGEENNSPKERESEKRALPHAEVLIFPFKQENKDKTFRICIKEFEDVFAWRLEDMPSIDPAVAIHMLYVDPTFSHVKQRKGCSMMKKT</sequence>
<dbReference type="EMBL" id="BAABME010000398">
    <property type="protein sequence ID" value="GAA0142447.1"/>
    <property type="molecule type" value="Genomic_DNA"/>
</dbReference>
<protein>
    <submittedName>
        <fullName evidence="2">Uncharacterized protein</fullName>
    </submittedName>
</protein>